<keyword evidence="3" id="KW-0813">Transport</keyword>
<evidence type="ECO:0000256" key="10">
    <source>
        <dbReference type="PIRNR" id="PIRNR037707"/>
    </source>
</evidence>
<dbReference type="OrthoDB" id="2154253at2759"/>
<dbReference type="Proteomes" id="UP000031516">
    <property type="component" value="Unassembled WGS sequence"/>
</dbReference>
<dbReference type="AlphaFoldDB" id="A0A0A8L2N5"/>
<dbReference type="GO" id="GO:0008320">
    <property type="term" value="F:protein transmembrane transporter activity"/>
    <property type="evidence" value="ECO:0007669"/>
    <property type="project" value="TreeGrafter"/>
</dbReference>
<evidence type="ECO:0000256" key="3">
    <source>
        <dbReference type="ARBA" id="ARBA00022448"/>
    </source>
</evidence>
<dbReference type="PANTHER" id="PTHR12430:SF0">
    <property type="entry name" value="TRANSLOCASE OF OUTER MITOCHONDRIAL MEMBRANE 20"/>
    <property type="match status" value="1"/>
</dbReference>
<dbReference type="GO" id="GO:0030943">
    <property type="term" value="F:mitochondrion targeting sequence binding"/>
    <property type="evidence" value="ECO:0007669"/>
    <property type="project" value="TreeGrafter"/>
</dbReference>
<feature type="transmembrane region" description="Helical" evidence="11">
    <location>
        <begin position="12"/>
        <end position="32"/>
    </location>
</feature>
<dbReference type="Pfam" id="PF02064">
    <property type="entry name" value="MAS20"/>
    <property type="match status" value="1"/>
</dbReference>
<proteinExistence type="inferred from homology"/>
<dbReference type="InterPro" id="IPR002056">
    <property type="entry name" value="MAS20"/>
</dbReference>
<evidence type="ECO:0000256" key="5">
    <source>
        <dbReference type="ARBA" id="ARBA00022787"/>
    </source>
</evidence>
<sequence length="184" mass="20107">MSNNQGSLVRVLVATGVSVAAALAGYAAYFDYQRRNNPEFRKQLKRKLKHHAELEKQAKEEAKQEKLKRVNEILIAELTKDPLPQDPSQREAAFSSNVELGEKLASVPGNELESALKFYKALSVYPNPSDLLGIYQRSLSEEIYENIVLMIALMPPSNVSSFLTGAGVGAGSNAAPSATVEIDE</sequence>
<evidence type="ECO:0000256" key="8">
    <source>
        <dbReference type="ARBA" id="ARBA00023128"/>
    </source>
</evidence>
<evidence type="ECO:0000256" key="4">
    <source>
        <dbReference type="ARBA" id="ARBA00022692"/>
    </source>
</evidence>
<accession>A0A0A8L2N5</accession>
<dbReference type="Gene3D" id="1.20.960.10">
    <property type="entry name" value="Mitochondrial outer membrane translocase complex, subunit Tom20 domain"/>
    <property type="match status" value="1"/>
</dbReference>
<dbReference type="GO" id="GO:0016031">
    <property type="term" value="P:tRNA import into mitochondrion"/>
    <property type="evidence" value="ECO:0007669"/>
    <property type="project" value="TreeGrafter"/>
</dbReference>
<protein>
    <submittedName>
        <fullName evidence="12">WGS project CCBQ000000000 data, contig 00041</fullName>
    </submittedName>
</protein>
<keyword evidence="4 11" id="KW-0812">Transmembrane</keyword>
<keyword evidence="5 10" id="KW-1000">Mitochondrion outer membrane</keyword>
<evidence type="ECO:0000313" key="12">
    <source>
        <dbReference type="EMBL" id="CDO92382.1"/>
    </source>
</evidence>
<comment type="similarity">
    <text evidence="2 10">Belongs to the Tom20 family.</text>
</comment>
<keyword evidence="7 11" id="KW-1133">Transmembrane helix</keyword>
<dbReference type="PRINTS" id="PR00351">
    <property type="entry name" value="OM20RECEPTOR"/>
</dbReference>
<keyword evidence="6" id="KW-0653">Protein transport</keyword>
<dbReference type="GO" id="GO:0030150">
    <property type="term" value="P:protein import into mitochondrial matrix"/>
    <property type="evidence" value="ECO:0007669"/>
    <property type="project" value="TreeGrafter"/>
</dbReference>
<dbReference type="GO" id="GO:0006605">
    <property type="term" value="P:protein targeting"/>
    <property type="evidence" value="ECO:0007669"/>
    <property type="project" value="InterPro"/>
</dbReference>
<reference evidence="12 13" key="1">
    <citation type="submission" date="2014-03" db="EMBL/GenBank/DDBJ databases">
        <title>The genome of Kluyveromyces dobzhanskii.</title>
        <authorList>
            <person name="Nystedt B."/>
            <person name="Astrom S."/>
        </authorList>
    </citation>
    <scope>NUCLEOTIDE SEQUENCE [LARGE SCALE GENOMIC DNA]</scope>
    <source>
        <strain evidence="12 13">CBS 2104</strain>
    </source>
</reference>
<evidence type="ECO:0000256" key="9">
    <source>
        <dbReference type="ARBA" id="ARBA00023136"/>
    </source>
</evidence>
<evidence type="ECO:0000256" key="2">
    <source>
        <dbReference type="ARBA" id="ARBA00005792"/>
    </source>
</evidence>
<comment type="subcellular location">
    <subcellularLocation>
        <location evidence="1">Mitochondrion outer membrane</location>
        <topology evidence="1">Single-pass membrane protein</topology>
    </subcellularLocation>
</comment>
<keyword evidence="8 10" id="KW-0496">Mitochondrion</keyword>
<dbReference type="PANTHER" id="PTHR12430">
    <property type="entry name" value="MITOCHONDRIAL IMPORT RECEPTOR SUBUNIT TOM20"/>
    <property type="match status" value="1"/>
</dbReference>
<gene>
    <name evidence="12" type="ORF">KLDO_g702</name>
</gene>
<evidence type="ECO:0000256" key="6">
    <source>
        <dbReference type="ARBA" id="ARBA00022927"/>
    </source>
</evidence>
<dbReference type="GO" id="GO:0005742">
    <property type="term" value="C:mitochondrial outer membrane translocase complex"/>
    <property type="evidence" value="ECO:0007669"/>
    <property type="project" value="UniProtKB-UniRule"/>
</dbReference>
<keyword evidence="13" id="KW-1185">Reference proteome</keyword>
<evidence type="ECO:0000256" key="7">
    <source>
        <dbReference type="ARBA" id="ARBA00022989"/>
    </source>
</evidence>
<keyword evidence="9 10" id="KW-0472">Membrane</keyword>
<dbReference type="InterPro" id="IPR023392">
    <property type="entry name" value="Tom20_dom_sf"/>
</dbReference>
<comment type="caution">
    <text evidence="12">The sequence shown here is derived from an EMBL/GenBank/DDBJ whole genome shotgun (WGS) entry which is preliminary data.</text>
</comment>
<dbReference type="GO" id="GO:0006886">
    <property type="term" value="P:intracellular protein transport"/>
    <property type="evidence" value="ECO:0007669"/>
    <property type="project" value="InterPro"/>
</dbReference>
<dbReference type="PIRSF" id="PIRSF037707">
    <property type="entry name" value="MAS20_rcpt"/>
    <property type="match status" value="1"/>
</dbReference>
<name>A0A0A8L2N5_9SACH</name>
<evidence type="ECO:0000256" key="11">
    <source>
        <dbReference type="SAM" id="Phobius"/>
    </source>
</evidence>
<organism evidence="12 13">
    <name type="scientific">Kluyveromyces dobzhanskii CBS 2104</name>
    <dbReference type="NCBI Taxonomy" id="1427455"/>
    <lineage>
        <taxon>Eukaryota</taxon>
        <taxon>Fungi</taxon>
        <taxon>Dikarya</taxon>
        <taxon>Ascomycota</taxon>
        <taxon>Saccharomycotina</taxon>
        <taxon>Saccharomycetes</taxon>
        <taxon>Saccharomycetales</taxon>
        <taxon>Saccharomycetaceae</taxon>
        <taxon>Kluyveromyces</taxon>
    </lineage>
</organism>
<dbReference type="SUPFAM" id="SSF47157">
    <property type="entry name" value="Mitochondrial import receptor subunit Tom20"/>
    <property type="match status" value="1"/>
</dbReference>
<evidence type="ECO:0000256" key="1">
    <source>
        <dbReference type="ARBA" id="ARBA00004572"/>
    </source>
</evidence>
<dbReference type="EMBL" id="CCBQ010000013">
    <property type="protein sequence ID" value="CDO92382.1"/>
    <property type="molecule type" value="Genomic_DNA"/>
</dbReference>
<evidence type="ECO:0000313" key="13">
    <source>
        <dbReference type="Proteomes" id="UP000031516"/>
    </source>
</evidence>